<dbReference type="SUPFAM" id="SSF54236">
    <property type="entry name" value="Ubiquitin-like"/>
    <property type="match status" value="1"/>
</dbReference>
<dbReference type="PROSITE" id="PS50053">
    <property type="entry name" value="UBIQUITIN_2"/>
    <property type="match status" value="1"/>
</dbReference>
<protein>
    <submittedName>
        <fullName evidence="3">Ubiquitin family protein</fullName>
    </submittedName>
</protein>
<reference evidence="4" key="1">
    <citation type="journal article" date="2019" name="Curr. Biol.">
        <title>Genome Sequence of Striga asiatica Provides Insight into the Evolution of Plant Parasitism.</title>
        <authorList>
            <person name="Yoshida S."/>
            <person name="Kim S."/>
            <person name="Wafula E.K."/>
            <person name="Tanskanen J."/>
            <person name="Kim Y.M."/>
            <person name="Honaas L."/>
            <person name="Yang Z."/>
            <person name="Spallek T."/>
            <person name="Conn C.E."/>
            <person name="Ichihashi Y."/>
            <person name="Cheong K."/>
            <person name="Cui S."/>
            <person name="Der J.P."/>
            <person name="Gundlach H."/>
            <person name="Jiao Y."/>
            <person name="Hori C."/>
            <person name="Ishida J.K."/>
            <person name="Kasahara H."/>
            <person name="Kiba T."/>
            <person name="Kim M.S."/>
            <person name="Koo N."/>
            <person name="Laohavisit A."/>
            <person name="Lee Y.H."/>
            <person name="Lumba S."/>
            <person name="McCourt P."/>
            <person name="Mortimer J.C."/>
            <person name="Mutuku J.M."/>
            <person name="Nomura T."/>
            <person name="Sasaki-Sekimoto Y."/>
            <person name="Seto Y."/>
            <person name="Wang Y."/>
            <person name="Wakatake T."/>
            <person name="Sakakibara H."/>
            <person name="Demura T."/>
            <person name="Yamaguchi S."/>
            <person name="Yoneyama K."/>
            <person name="Manabe R.I."/>
            <person name="Nelson D.C."/>
            <person name="Schulman A.H."/>
            <person name="Timko M.P."/>
            <person name="dePamphilis C.W."/>
            <person name="Choi D."/>
            <person name="Shirasu K."/>
        </authorList>
    </citation>
    <scope>NUCLEOTIDE SEQUENCE [LARGE SCALE GENOMIC DNA]</scope>
    <source>
        <strain evidence="4">cv. UVA1</strain>
    </source>
</reference>
<evidence type="ECO:0000313" key="4">
    <source>
        <dbReference type="Proteomes" id="UP000325081"/>
    </source>
</evidence>
<dbReference type="AlphaFoldDB" id="A0A5A7PP27"/>
<sequence length="323" mass="37039">MGLSLKQALPIDVEVVLIIAPYTQFARICSPRPMRMDKETTLSLSLDHDLTRVGHVSLIVLRKSKFSPVTYSDNRIRAFPNSFPLNSLQTDWRRRRRRVWCLMADLIEEDEGIVNITLQSVGPSPRTRLRVPSKLKVKELRTLIAKISHLPLENMTLVFRGNVLHDSANGDDLYVQLHEGGTVIVAIKPKLPAKSIQDNFDDDDGEDLKFKLPESTNRWKRRLFFVLRDKLRLPDMLLMAIFSLRIKTWAAIVLWFILAPVAHRLGIGPLYIIGTGFFIIFYNLGHRQPGDASAYSVFNEDFRELPGTLNADRLDRDIRHGQF</sequence>
<keyword evidence="4" id="KW-1185">Reference proteome</keyword>
<dbReference type="InterPro" id="IPR000626">
    <property type="entry name" value="Ubiquitin-like_dom"/>
</dbReference>
<evidence type="ECO:0000259" key="2">
    <source>
        <dbReference type="PROSITE" id="PS50053"/>
    </source>
</evidence>
<organism evidence="3 4">
    <name type="scientific">Striga asiatica</name>
    <name type="common">Asiatic witchweed</name>
    <name type="synonym">Buchnera asiatica</name>
    <dbReference type="NCBI Taxonomy" id="4170"/>
    <lineage>
        <taxon>Eukaryota</taxon>
        <taxon>Viridiplantae</taxon>
        <taxon>Streptophyta</taxon>
        <taxon>Embryophyta</taxon>
        <taxon>Tracheophyta</taxon>
        <taxon>Spermatophyta</taxon>
        <taxon>Magnoliopsida</taxon>
        <taxon>eudicotyledons</taxon>
        <taxon>Gunneridae</taxon>
        <taxon>Pentapetalae</taxon>
        <taxon>asterids</taxon>
        <taxon>lamiids</taxon>
        <taxon>Lamiales</taxon>
        <taxon>Orobanchaceae</taxon>
        <taxon>Buchnereae</taxon>
        <taxon>Striga</taxon>
    </lineage>
</organism>
<gene>
    <name evidence="3" type="ORF">STAS_10919</name>
</gene>
<evidence type="ECO:0000256" key="1">
    <source>
        <dbReference type="SAM" id="Phobius"/>
    </source>
</evidence>
<feature type="transmembrane region" description="Helical" evidence="1">
    <location>
        <begin position="265"/>
        <end position="284"/>
    </location>
</feature>
<keyword evidence="1" id="KW-1133">Transmembrane helix</keyword>
<dbReference type="EMBL" id="BKCP01004938">
    <property type="protein sequence ID" value="GER34675.1"/>
    <property type="molecule type" value="Genomic_DNA"/>
</dbReference>
<dbReference type="PANTHER" id="PTHR13527">
    <property type="entry name" value="SAYSVFN DOMAIN-CONTAINING PROTEIN 1"/>
    <property type="match status" value="1"/>
</dbReference>
<name>A0A5A7PP27_STRAF</name>
<dbReference type="Gene3D" id="3.10.20.90">
    <property type="entry name" value="Phosphatidylinositol 3-kinase Catalytic Subunit, Chain A, domain 1"/>
    <property type="match status" value="1"/>
</dbReference>
<feature type="domain" description="Ubiquitin-like" evidence="2">
    <location>
        <begin position="114"/>
        <end position="176"/>
    </location>
</feature>
<keyword evidence="1" id="KW-0472">Membrane</keyword>
<dbReference type="InterPro" id="IPR029071">
    <property type="entry name" value="Ubiquitin-like_domsf"/>
</dbReference>
<feature type="transmembrane region" description="Helical" evidence="1">
    <location>
        <begin position="237"/>
        <end position="259"/>
    </location>
</feature>
<dbReference type="InterPro" id="IPR019387">
    <property type="entry name" value="SAYSvFN_dom"/>
</dbReference>
<dbReference type="PANTHER" id="PTHR13527:SF0">
    <property type="entry name" value="SAYSVFN DOMAIN-CONTAINING PROTEIN 1"/>
    <property type="match status" value="1"/>
</dbReference>
<dbReference type="InterPro" id="IPR039159">
    <property type="entry name" value="SAYSD1"/>
</dbReference>
<evidence type="ECO:0000313" key="3">
    <source>
        <dbReference type="EMBL" id="GER34675.1"/>
    </source>
</evidence>
<dbReference type="Proteomes" id="UP000325081">
    <property type="component" value="Unassembled WGS sequence"/>
</dbReference>
<dbReference type="Pfam" id="PF10260">
    <property type="entry name" value="SAYSvFN"/>
    <property type="match status" value="1"/>
</dbReference>
<keyword evidence="1" id="KW-0812">Transmembrane</keyword>
<dbReference type="CDD" id="cd17039">
    <property type="entry name" value="Ubl_ubiquitin_like"/>
    <property type="match status" value="1"/>
</dbReference>
<comment type="caution">
    <text evidence="3">The sequence shown here is derived from an EMBL/GenBank/DDBJ whole genome shotgun (WGS) entry which is preliminary data.</text>
</comment>
<dbReference type="OrthoDB" id="71310at2759"/>
<accession>A0A5A7PP27</accession>
<proteinExistence type="predicted"/>